<dbReference type="PRINTS" id="PR01071">
    <property type="entry name" value="ACOABIOTINCC"/>
</dbReference>
<gene>
    <name evidence="11" type="ORF">AB0I48_20605</name>
</gene>
<dbReference type="RefSeq" id="WP_357785730.1">
    <property type="nucleotide sequence ID" value="NZ_JBFAKC010000009.1"/>
</dbReference>
<dbReference type="InterPro" id="IPR011053">
    <property type="entry name" value="Single_hybrid_motif"/>
</dbReference>
<dbReference type="PANTHER" id="PTHR45266:SF3">
    <property type="entry name" value="OXALOACETATE DECARBOXYLASE ALPHA CHAIN"/>
    <property type="match status" value="1"/>
</dbReference>
<dbReference type="InterPro" id="IPR001249">
    <property type="entry name" value="AcCoA_biotinCC"/>
</dbReference>
<dbReference type="CDD" id="cd06850">
    <property type="entry name" value="biotinyl_domain"/>
    <property type="match status" value="1"/>
</dbReference>
<dbReference type="PROSITE" id="PS00188">
    <property type="entry name" value="BIOTIN"/>
    <property type="match status" value="1"/>
</dbReference>
<comment type="caution">
    <text evidence="11">The sequence shown here is derived from an EMBL/GenBank/DDBJ whole genome shotgun (WGS) entry which is preliminary data.</text>
</comment>
<evidence type="ECO:0000256" key="1">
    <source>
        <dbReference type="ARBA" id="ARBA00005194"/>
    </source>
</evidence>
<dbReference type="PROSITE" id="PS50968">
    <property type="entry name" value="BIOTINYL_LIPOYL"/>
    <property type="match status" value="1"/>
</dbReference>
<dbReference type="Proteomes" id="UP001551695">
    <property type="component" value="Unassembled WGS sequence"/>
</dbReference>
<keyword evidence="6 9" id="KW-0275">Fatty acid biosynthesis</keyword>
<evidence type="ECO:0000256" key="8">
    <source>
        <dbReference type="ARBA" id="ARBA00048501"/>
    </source>
</evidence>
<dbReference type="Gene3D" id="2.40.50.100">
    <property type="match status" value="1"/>
</dbReference>
<reference evidence="11 12" key="1">
    <citation type="submission" date="2024-06" db="EMBL/GenBank/DDBJ databases">
        <title>The Natural Products Discovery Center: Release of the First 8490 Sequenced Strains for Exploring Actinobacteria Biosynthetic Diversity.</title>
        <authorList>
            <person name="Kalkreuter E."/>
            <person name="Kautsar S.A."/>
            <person name="Yang D."/>
            <person name="Bader C.D."/>
            <person name="Teijaro C.N."/>
            <person name="Fluegel L."/>
            <person name="Davis C.M."/>
            <person name="Simpson J.R."/>
            <person name="Lauterbach L."/>
            <person name="Steele A.D."/>
            <person name="Gui C."/>
            <person name="Meng S."/>
            <person name="Li G."/>
            <person name="Viehrig K."/>
            <person name="Ye F."/>
            <person name="Su P."/>
            <person name="Kiefer A.F."/>
            <person name="Nichols A."/>
            <person name="Cepeda A.J."/>
            <person name="Yan W."/>
            <person name="Fan B."/>
            <person name="Jiang Y."/>
            <person name="Adhikari A."/>
            <person name="Zheng C.-J."/>
            <person name="Schuster L."/>
            <person name="Cowan T.M."/>
            <person name="Smanski M.J."/>
            <person name="Chevrette M.G."/>
            <person name="De Carvalho L.P.S."/>
            <person name="Shen B."/>
        </authorList>
    </citation>
    <scope>NUCLEOTIDE SEQUENCE [LARGE SCALE GENOMIC DNA]</scope>
    <source>
        <strain evidence="11 12">NPDC050403</strain>
    </source>
</reference>
<dbReference type="SUPFAM" id="SSF51230">
    <property type="entry name" value="Single hybrid motif"/>
    <property type="match status" value="1"/>
</dbReference>
<accession>A0ABV3FX24</accession>
<evidence type="ECO:0000256" key="4">
    <source>
        <dbReference type="ARBA" id="ARBA00022832"/>
    </source>
</evidence>
<keyword evidence="12" id="KW-1185">Reference proteome</keyword>
<evidence type="ECO:0000259" key="10">
    <source>
        <dbReference type="PROSITE" id="PS50968"/>
    </source>
</evidence>
<evidence type="ECO:0000256" key="6">
    <source>
        <dbReference type="ARBA" id="ARBA00023160"/>
    </source>
</evidence>
<keyword evidence="3 9" id="KW-0444">Lipid biosynthesis</keyword>
<dbReference type="InterPro" id="IPR050709">
    <property type="entry name" value="Biotin_Carboxyl_Carrier/Decarb"/>
</dbReference>
<dbReference type="EMBL" id="JBFAKC010000009">
    <property type="protein sequence ID" value="MEV0709969.1"/>
    <property type="molecule type" value="Genomic_DNA"/>
</dbReference>
<evidence type="ECO:0000256" key="2">
    <source>
        <dbReference type="ARBA" id="ARBA00017562"/>
    </source>
</evidence>
<dbReference type="Pfam" id="PF00364">
    <property type="entry name" value="Biotin_lipoyl"/>
    <property type="match status" value="1"/>
</dbReference>
<evidence type="ECO:0000313" key="12">
    <source>
        <dbReference type="Proteomes" id="UP001551695"/>
    </source>
</evidence>
<evidence type="ECO:0000256" key="5">
    <source>
        <dbReference type="ARBA" id="ARBA00023098"/>
    </source>
</evidence>
<name>A0ABV3FX24_9NOCA</name>
<dbReference type="PANTHER" id="PTHR45266">
    <property type="entry name" value="OXALOACETATE DECARBOXYLASE ALPHA CHAIN"/>
    <property type="match status" value="1"/>
</dbReference>
<dbReference type="InterPro" id="IPR000089">
    <property type="entry name" value="Biotin_lipoyl"/>
</dbReference>
<evidence type="ECO:0000313" key="11">
    <source>
        <dbReference type="EMBL" id="MEV0709969.1"/>
    </source>
</evidence>
<feature type="domain" description="Lipoyl-binding" evidence="10">
    <location>
        <begin position="113"/>
        <end position="191"/>
    </location>
</feature>
<protein>
    <recommendedName>
        <fullName evidence="2 9">Biotin carboxyl carrier protein of acetyl-CoA carboxylase</fullName>
    </recommendedName>
</protein>
<organism evidence="11 12">
    <name type="scientific">Nocardia aurea</name>
    <dbReference type="NCBI Taxonomy" id="2144174"/>
    <lineage>
        <taxon>Bacteria</taxon>
        <taxon>Bacillati</taxon>
        <taxon>Actinomycetota</taxon>
        <taxon>Actinomycetes</taxon>
        <taxon>Mycobacteriales</taxon>
        <taxon>Nocardiaceae</taxon>
        <taxon>Nocardia</taxon>
    </lineage>
</organism>
<proteinExistence type="predicted"/>
<keyword evidence="4 9" id="KW-0276">Fatty acid metabolism</keyword>
<keyword evidence="5 9" id="KW-0443">Lipid metabolism</keyword>
<comment type="catalytic activity">
    <reaction evidence="8">
        <text>N(6)-biotinyl-L-lysyl-[protein] + hydrogencarbonate + ATP = N(6)-carboxybiotinyl-L-lysyl-[protein] + ADP + phosphate + H(+)</text>
        <dbReference type="Rhea" id="RHEA:13501"/>
        <dbReference type="Rhea" id="RHEA-COMP:10505"/>
        <dbReference type="Rhea" id="RHEA-COMP:10506"/>
        <dbReference type="ChEBI" id="CHEBI:15378"/>
        <dbReference type="ChEBI" id="CHEBI:17544"/>
        <dbReference type="ChEBI" id="CHEBI:30616"/>
        <dbReference type="ChEBI" id="CHEBI:43474"/>
        <dbReference type="ChEBI" id="CHEBI:83144"/>
        <dbReference type="ChEBI" id="CHEBI:83145"/>
        <dbReference type="ChEBI" id="CHEBI:456216"/>
        <dbReference type="EC" id="6.3.4.14"/>
    </reaction>
    <physiologicalReaction direction="left-to-right" evidence="8">
        <dbReference type="Rhea" id="RHEA:13502"/>
    </physiologicalReaction>
</comment>
<evidence type="ECO:0000256" key="3">
    <source>
        <dbReference type="ARBA" id="ARBA00022516"/>
    </source>
</evidence>
<sequence length="194" mass="19567">MTESVATEPLGRALNAADADQALTILSRHALTVRDATAPTTVTVANGPVSLRISWEAHPSAQERVAASANGAAPVNGVVPVNGASVDGGASVNGAVANGRPSAAATVESGSDNETFVIASDTVGVFYRLPEPGADPFVAEGDIVRSGQQVGIIEAMKLMIPVTATTSGRIVEFLADNGAAVEHGAPLMRLEVTG</sequence>
<keyword evidence="7 9" id="KW-0092">Biotin</keyword>
<dbReference type="InterPro" id="IPR001882">
    <property type="entry name" value="Biotin_BS"/>
</dbReference>
<comment type="pathway">
    <text evidence="1 9">Lipid metabolism; fatty acid biosynthesis.</text>
</comment>
<evidence type="ECO:0000256" key="7">
    <source>
        <dbReference type="ARBA" id="ARBA00023267"/>
    </source>
</evidence>
<comment type="function">
    <text evidence="9">This protein is a component of the acetyl coenzyme A carboxylase complex; first, biotin carboxylase catalyzes the carboxylation of the carrier protein and then the transcarboxylase transfers the carboxyl group to form malonyl-CoA.</text>
</comment>
<evidence type="ECO:0000256" key="9">
    <source>
        <dbReference type="RuleBase" id="RU364072"/>
    </source>
</evidence>